<feature type="transmembrane region" description="Helical" evidence="1">
    <location>
        <begin position="6"/>
        <end position="27"/>
    </location>
</feature>
<sequence length="107" mass="10837">MNANDLIIIVMLAGCATFAGVATYALVGRDLRGGGRVAAALISAVLVGLASLFVLYLAVAAFLACAVAYLVARRLLRPRLALTASGVVLLGGLTCAVIVMSIALSTM</sequence>
<reference evidence="2 3" key="1">
    <citation type="submission" date="2018-10" db="EMBL/GenBank/DDBJ databases">
        <title>Genomic Encyclopedia of Archaeal and Bacterial Type Strains, Phase II (KMG-II): from individual species to whole genera.</title>
        <authorList>
            <person name="Goeker M."/>
        </authorList>
    </citation>
    <scope>NUCLEOTIDE SEQUENCE [LARGE SCALE GENOMIC DNA]</scope>
    <source>
        <strain evidence="2 3">DSM 43383</strain>
    </source>
</reference>
<dbReference type="EMBL" id="RBWU01000001">
    <property type="protein sequence ID" value="RKS78681.1"/>
    <property type="molecule type" value="Genomic_DNA"/>
</dbReference>
<dbReference type="Proteomes" id="UP000274601">
    <property type="component" value="Unassembled WGS sequence"/>
</dbReference>
<dbReference type="AlphaFoldDB" id="A0A495QWX5"/>
<proteinExistence type="predicted"/>
<dbReference type="RefSeq" id="WP_121432311.1">
    <property type="nucleotide sequence ID" value="NZ_RBWU01000001.1"/>
</dbReference>
<keyword evidence="3" id="KW-1185">Reference proteome</keyword>
<organism evidence="2 3">
    <name type="scientific">Actinomadura pelletieri DSM 43383</name>
    <dbReference type="NCBI Taxonomy" id="1120940"/>
    <lineage>
        <taxon>Bacteria</taxon>
        <taxon>Bacillati</taxon>
        <taxon>Actinomycetota</taxon>
        <taxon>Actinomycetes</taxon>
        <taxon>Streptosporangiales</taxon>
        <taxon>Thermomonosporaceae</taxon>
        <taxon>Actinomadura</taxon>
    </lineage>
</organism>
<feature type="transmembrane region" description="Helical" evidence="1">
    <location>
        <begin position="39"/>
        <end position="72"/>
    </location>
</feature>
<accession>A0A495QWX5</accession>
<protein>
    <submittedName>
        <fullName evidence="2">Uncharacterized protein</fullName>
    </submittedName>
</protein>
<comment type="caution">
    <text evidence="2">The sequence shown here is derived from an EMBL/GenBank/DDBJ whole genome shotgun (WGS) entry which is preliminary data.</text>
</comment>
<evidence type="ECO:0000313" key="3">
    <source>
        <dbReference type="Proteomes" id="UP000274601"/>
    </source>
</evidence>
<keyword evidence="1" id="KW-1133">Transmembrane helix</keyword>
<evidence type="ECO:0000313" key="2">
    <source>
        <dbReference type="EMBL" id="RKS78681.1"/>
    </source>
</evidence>
<keyword evidence="1" id="KW-0472">Membrane</keyword>
<name>A0A495QWX5_9ACTN</name>
<feature type="transmembrane region" description="Helical" evidence="1">
    <location>
        <begin position="84"/>
        <end position="104"/>
    </location>
</feature>
<keyword evidence="1" id="KW-0812">Transmembrane</keyword>
<evidence type="ECO:0000256" key="1">
    <source>
        <dbReference type="SAM" id="Phobius"/>
    </source>
</evidence>
<gene>
    <name evidence="2" type="ORF">BZB76_0103</name>
</gene>